<proteinExistence type="inferred from homology"/>
<evidence type="ECO:0000256" key="3">
    <source>
        <dbReference type="SAM" id="MobiDB-lite"/>
    </source>
</evidence>
<organism evidence="8 9">
    <name type="scientific">Corticibacter populi</name>
    <dbReference type="NCBI Taxonomy" id="1550736"/>
    <lineage>
        <taxon>Bacteria</taxon>
        <taxon>Pseudomonadati</taxon>
        <taxon>Pseudomonadota</taxon>
        <taxon>Betaproteobacteria</taxon>
        <taxon>Burkholderiales</taxon>
        <taxon>Comamonadaceae</taxon>
        <taxon>Corticibacter</taxon>
    </lineage>
</organism>
<dbReference type="Gene3D" id="2.40.420.20">
    <property type="match status" value="1"/>
</dbReference>
<evidence type="ECO:0000313" key="9">
    <source>
        <dbReference type="Proteomes" id="UP000278006"/>
    </source>
</evidence>
<feature type="compositionally biased region" description="Low complexity" evidence="3">
    <location>
        <begin position="407"/>
        <end position="434"/>
    </location>
</feature>
<dbReference type="InterPro" id="IPR058625">
    <property type="entry name" value="MdtA-like_BSH"/>
</dbReference>
<dbReference type="SUPFAM" id="SSF111369">
    <property type="entry name" value="HlyD-like secretion proteins"/>
    <property type="match status" value="1"/>
</dbReference>
<dbReference type="EMBL" id="RDQO01000003">
    <property type="protein sequence ID" value="RMX05631.1"/>
    <property type="molecule type" value="Genomic_DNA"/>
</dbReference>
<dbReference type="NCBIfam" id="TIGR01730">
    <property type="entry name" value="RND_mfp"/>
    <property type="match status" value="1"/>
</dbReference>
<dbReference type="InterPro" id="IPR058627">
    <property type="entry name" value="MdtA-like_C"/>
</dbReference>
<dbReference type="Pfam" id="PF25944">
    <property type="entry name" value="Beta-barrel_RND"/>
    <property type="match status" value="1"/>
</dbReference>
<evidence type="ECO:0000259" key="7">
    <source>
        <dbReference type="Pfam" id="PF25967"/>
    </source>
</evidence>
<evidence type="ECO:0000259" key="6">
    <source>
        <dbReference type="Pfam" id="PF25944"/>
    </source>
</evidence>
<dbReference type="OrthoDB" id="9783047at2"/>
<dbReference type="GO" id="GO:0030313">
    <property type="term" value="C:cell envelope"/>
    <property type="evidence" value="ECO:0007669"/>
    <property type="project" value="UniProtKB-SubCell"/>
</dbReference>
<feature type="domain" description="Multidrug resistance protein MdtA-like beta-barrel" evidence="6">
    <location>
        <begin position="234"/>
        <end position="324"/>
    </location>
</feature>
<dbReference type="RefSeq" id="WP_122229070.1">
    <property type="nucleotide sequence ID" value="NZ_RDQO01000003.1"/>
</dbReference>
<gene>
    <name evidence="8" type="ORF">D8I35_10540</name>
</gene>
<feature type="domain" description="Multidrug resistance protein MdtA-like C-terminal permuted SH3" evidence="7">
    <location>
        <begin position="329"/>
        <end position="391"/>
    </location>
</feature>
<reference evidence="8 9" key="1">
    <citation type="submission" date="2018-10" db="EMBL/GenBank/DDBJ databases">
        <title>Draft genome of Cortibacter populi DSM10536.</title>
        <authorList>
            <person name="Bernier A.-M."/>
            <person name="Bernard K."/>
        </authorList>
    </citation>
    <scope>NUCLEOTIDE SEQUENCE [LARGE SCALE GENOMIC DNA]</scope>
    <source>
        <strain evidence="8 9">DSM 105136</strain>
    </source>
</reference>
<feature type="domain" description="Multidrug resistance protein MdtA-like barrel-sandwich hybrid" evidence="5">
    <location>
        <begin position="87"/>
        <end position="230"/>
    </location>
</feature>
<comment type="similarity">
    <text evidence="2">Belongs to the membrane fusion protein (MFP) (TC 8.A.1) family.</text>
</comment>
<dbReference type="Gene3D" id="2.40.50.100">
    <property type="match status" value="1"/>
</dbReference>
<dbReference type="InterPro" id="IPR058624">
    <property type="entry name" value="MdtA-like_HH"/>
</dbReference>
<evidence type="ECO:0000256" key="2">
    <source>
        <dbReference type="ARBA" id="ARBA00009477"/>
    </source>
</evidence>
<dbReference type="GO" id="GO:0046677">
    <property type="term" value="P:response to antibiotic"/>
    <property type="evidence" value="ECO:0007669"/>
    <property type="project" value="TreeGrafter"/>
</dbReference>
<dbReference type="PANTHER" id="PTHR30158">
    <property type="entry name" value="ACRA/E-RELATED COMPONENT OF DRUG EFFLUX TRANSPORTER"/>
    <property type="match status" value="1"/>
</dbReference>
<sequence length="434" mass="45164">MRNHQSFSLVSQPRGVSGAAIRRGSVGAVCLALAVLVLPGCGDDKAAQAGGAAQQQQMPAPEVGVIVAKVATVGVVTELPGRVEASRTAQVRARAAGILNKRLFTEGSDVKTGQLLMQIDAAPYQAEVQSAKANLARAEAALVQSKAVVDRYRPLVSVNAVSQLDFDNADATFKAAQAEVAAARAAVRTAEINLGYANVTAPISGRIGRALVTEGALVGQGETTPLAVIQQIDPVYVNFTQSTTEVLKLRRDLQDGRLVRAAGGEAARVSVLLDDGSDYGEPGRLLFTDLTVDPTSSQVTLRAELPNPDGLLLPGMYVRVRLEQAQVANAISVPQQAVTRSQQGDTLTVVDAEGNRQVRSVKLGDAASDNRWVVLEGLQEGEQVMVDGFQRVGMMPPGTKVKAVPWSAPGAPAPSAAAAEAPASGTEASANAKQ</sequence>
<keyword evidence="9" id="KW-1185">Reference proteome</keyword>
<dbReference type="AlphaFoldDB" id="A0A3M6QS07"/>
<dbReference type="GO" id="GO:0005886">
    <property type="term" value="C:plasma membrane"/>
    <property type="evidence" value="ECO:0007669"/>
    <property type="project" value="TreeGrafter"/>
</dbReference>
<feature type="domain" description="Multidrug resistance protein MdtA-like alpha-helical hairpin" evidence="4">
    <location>
        <begin position="128"/>
        <end position="197"/>
    </location>
</feature>
<name>A0A3M6QS07_9BURK</name>
<dbReference type="InterPro" id="IPR058626">
    <property type="entry name" value="MdtA-like_b-barrel"/>
</dbReference>
<dbReference type="Pfam" id="PF25967">
    <property type="entry name" value="RND-MFP_C"/>
    <property type="match status" value="1"/>
</dbReference>
<dbReference type="Gene3D" id="1.10.287.470">
    <property type="entry name" value="Helix hairpin bin"/>
    <property type="match status" value="1"/>
</dbReference>
<comment type="subcellular location">
    <subcellularLocation>
        <location evidence="1">Cell envelope</location>
    </subcellularLocation>
</comment>
<protein>
    <submittedName>
        <fullName evidence="8">Efflux RND transporter periplasmic adaptor subunit</fullName>
    </submittedName>
</protein>
<evidence type="ECO:0000313" key="8">
    <source>
        <dbReference type="EMBL" id="RMX05631.1"/>
    </source>
</evidence>
<dbReference type="PANTHER" id="PTHR30158:SF3">
    <property type="entry name" value="MULTIDRUG EFFLUX PUMP SUBUNIT ACRA-RELATED"/>
    <property type="match status" value="1"/>
</dbReference>
<accession>A0A3M6QS07</accession>
<dbReference type="FunFam" id="2.40.420.20:FF:000001">
    <property type="entry name" value="Efflux RND transporter periplasmic adaptor subunit"/>
    <property type="match status" value="1"/>
</dbReference>
<dbReference type="Proteomes" id="UP000278006">
    <property type="component" value="Unassembled WGS sequence"/>
</dbReference>
<evidence type="ECO:0000256" key="1">
    <source>
        <dbReference type="ARBA" id="ARBA00004196"/>
    </source>
</evidence>
<dbReference type="Pfam" id="PF25917">
    <property type="entry name" value="BSH_RND"/>
    <property type="match status" value="1"/>
</dbReference>
<evidence type="ECO:0000259" key="4">
    <source>
        <dbReference type="Pfam" id="PF25876"/>
    </source>
</evidence>
<dbReference type="GO" id="GO:0022857">
    <property type="term" value="F:transmembrane transporter activity"/>
    <property type="evidence" value="ECO:0007669"/>
    <property type="project" value="InterPro"/>
</dbReference>
<dbReference type="InterPro" id="IPR006143">
    <property type="entry name" value="RND_pump_MFP"/>
</dbReference>
<feature type="region of interest" description="Disordered" evidence="3">
    <location>
        <begin position="405"/>
        <end position="434"/>
    </location>
</feature>
<comment type="caution">
    <text evidence="8">The sequence shown here is derived from an EMBL/GenBank/DDBJ whole genome shotgun (WGS) entry which is preliminary data.</text>
</comment>
<dbReference type="Pfam" id="PF25876">
    <property type="entry name" value="HH_MFP_RND"/>
    <property type="match status" value="1"/>
</dbReference>
<dbReference type="Gene3D" id="2.40.30.170">
    <property type="match status" value="1"/>
</dbReference>
<evidence type="ECO:0000259" key="5">
    <source>
        <dbReference type="Pfam" id="PF25917"/>
    </source>
</evidence>